<organism evidence="4 5">
    <name type="scientific">Mesonia ostreae</name>
    <dbReference type="NCBI Taxonomy" id="861110"/>
    <lineage>
        <taxon>Bacteria</taxon>
        <taxon>Pseudomonadati</taxon>
        <taxon>Bacteroidota</taxon>
        <taxon>Flavobacteriia</taxon>
        <taxon>Flavobacteriales</taxon>
        <taxon>Flavobacteriaceae</taxon>
        <taxon>Mesonia</taxon>
    </lineage>
</organism>
<dbReference type="InterPro" id="IPR046947">
    <property type="entry name" value="LytR-like"/>
</dbReference>
<comment type="caution">
    <text evidence="4">The sequence shown here is derived from an EMBL/GenBank/DDBJ whole genome shotgun (WGS) entry which is preliminary data.</text>
</comment>
<dbReference type="PROSITE" id="PS50110">
    <property type="entry name" value="RESPONSE_REGULATORY"/>
    <property type="match status" value="1"/>
</dbReference>
<dbReference type="Proteomes" id="UP001182991">
    <property type="component" value="Unassembled WGS sequence"/>
</dbReference>
<dbReference type="PANTHER" id="PTHR37299">
    <property type="entry name" value="TRANSCRIPTIONAL REGULATOR-RELATED"/>
    <property type="match status" value="1"/>
</dbReference>
<dbReference type="RefSeq" id="WP_311401532.1">
    <property type="nucleotide sequence ID" value="NZ_JAVRBG010000007.1"/>
</dbReference>
<feature type="domain" description="HTH LytTR-type" evidence="3">
    <location>
        <begin position="140"/>
        <end position="240"/>
    </location>
</feature>
<dbReference type="SUPFAM" id="SSF52172">
    <property type="entry name" value="CheY-like"/>
    <property type="match status" value="1"/>
</dbReference>
<evidence type="ECO:0000259" key="2">
    <source>
        <dbReference type="PROSITE" id="PS50110"/>
    </source>
</evidence>
<accession>A0ABU2KIU8</accession>
<gene>
    <name evidence="4" type="ORF">RLT85_08130</name>
</gene>
<dbReference type="EMBL" id="JAVRBG010000007">
    <property type="protein sequence ID" value="MDT0294599.1"/>
    <property type="molecule type" value="Genomic_DNA"/>
</dbReference>
<dbReference type="Pfam" id="PF00072">
    <property type="entry name" value="Response_reg"/>
    <property type="match status" value="1"/>
</dbReference>
<dbReference type="Pfam" id="PF04397">
    <property type="entry name" value="LytTR"/>
    <property type="match status" value="1"/>
</dbReference>
<sequence length="240" mass="28108">MIKIVLIDDEPKAIKSLEWEITNFCKEVEIMATFTKPKEAINYLQHHDPDCIFLDVEMPEMDGFQLLNHFKKRNFCVVFVTAYNQYAIEAIKENAMDYLLKPIDSDDLILTIEKLKADKKNGRTYDALEERLRSYTNKRIAIPVEGKLIFINTENIIYCESDGNYCRIHVSDKKPLFISKKLKEVQAILPEDDFFRVHNSYIINLKRVSEYLKADGYVVLDNRKEIPVSRNKKSAFLDKI</sequence>
<feature type="domain" description="Response regulatory" evidence="2">
    <location>
        <begin position="3"/>
        <end position="116"/>
    </location>
</feature>
<dbReference type="SMART" id="SM00850">
    <property type="entry name" value="LytTR"/>
    <property type="match status" value="1"/>
</dbReference>
<evidence type="ECO:0000256" key="1">
    <source>
        <dbReference type="PROSITE-ProRule" id="PRU00169"/>
    </source>
</evidence>
<dbReference type="InterPro" id="IPR007492">
    <property type="entry name" value="LytTR_DNA-bd_dom"/>
</dbReference>
<keyword evidence="1" id="KW-0597">Phosphoprotein</keyword>
<dbReference type="InterPro" id="IPR011006">
    <property type="entry name" value="CheY-like_superfamily"/>
</dbReference>
<keyword evidence="5" id="KW-1185">Reference proteome</keyword>
<reference evidence="5" key="1">
    <citation type="submission" date="2023-07" db="EMBL/GenBank/DDBJ databases">
        <title>Isolating and identifying novel microbial strains from the Mariana Trench.</title>
        <authorList>
            <person name="Fu H."/>
        </authorList>
    </citation>
    <scope>NUCLEOTIDE SEQUENCE [LARGE SCALE GENOMIC DNA]</scope>
    <source>
        <strain evidence="5">T-y2</strain>
    </source>
</reference>
<protein>
    <submittedName>
        <fullName evidence="4">LytTR family DNA-binding domain-containing protein</fullName>
    </submittedName>
</protein>
<evidence type="ECO:0000259" key="3">
    <source>
        <dbReference type="PROSITE" id="PS50930"/>
    </source>
</evidence>
<name>A0ABU2KIU8_9FLAO</name>
<dbReference type="Gene3D" id="2.40.50.1020">
    <property type="entry name" value="LytTr DNA-binding domain"/>
    <property type="match status" value="1"/>
</dbReference>
<dbReference type="Gene3D" id="3.40.50.2300">
    <property type="match status" value="1"/>
</dbReference>
<dbReference type="GO" id="GO:0003677">
    <property type="term" value="F:DNA binding"/>
    <property type="evidence" value="ECO:0007669"/>
    <property type="project" value="UniProtKB-KW"/>
</dbReference>
<dbReference type="SMART" id="SM00448">
    <property type="entry name" value="REC"/>
    <property type="match status" value="1"/>
</dbReference>
<evidence type="ECO:0000313" key="4">
    <source>
        <dbReference type="EMBL" id="MDT0294599.1"/>
    </source>
</evidence>
<proteinExistence type="predicted"/>
<dbReference type="PROSITE" id="PS50930">
    <property type="entry name" value="HTH_LYTTR"/>
    <property type="match status" value="1"/>
</dbReference>
<feature type="modified residue" description="4-aspartylphosphate" evidence="1">
    <location>
        <position position="55"/>
    </location>
</feature>
<dbReference type="InterPro" id="IPR001789">
    <property type="entry name" value="Sig_transdc_resp-reg_receiver"/>
</dbReference>
<dbReference type="PANTHER" id="PTHR37299:SF1">
    <property type="entry name" value="STAGE 0 SPORULATION PROTEIN A HOMOLOG"/>
    <property type="match status" value="1"/>
</dbReference>
<keyword evidence="4" id="KW-0238">DNA-binding</keyword>
<evidence type="ECO:0000313" key="5">
    <source>
        <dbReference type="Proteomes" id="UP001182991"/>
    </source>
</evidence>